<dbReference type="AlphaFoldDB" id="A0A397TVQ5"/>
<evidence type="ECO:0000313" key="2">
    <source>
        <dbReference type="EMBL" id="RIB00797.1"/>
    </source>
</evidence>
<dbReference type="Proteomes" id="UP000266673">
    <property type="component" value="Unassembled WGS sequence"/>
</dbReference>
<gene>
    <name evidence="2" type="ORF">C2G38_2232919</name>
</gene>
<organism evidence="2 3">
    <name type="scientific">Gigaspora rosea</name>
    <dbReference type="NCBI Taxonomy" id="44941"/>
    <lineage>
        <taxon>Eukaryota</taxon>
        <taxon>Fungi</taxon>
        <taxon>Fungi incertae sedis</taxon>
        <taxon>Mucoromycota</taxon>
        <taxon>Glomeromycotina</taxon>
        <taxon>Glomeromycetes</taxon>
        <taxon>Diversisporales</taxon>
        <taxon>Gigasporaceae</taxon>
        <taxon>Gigaspora</taxon>
    </lineage>
</organism>
<feature type="region of interest" description="Disordered" evidence="1">
    <location>
        <begin position="63"/>
        <end position="115"/>
    </location>
</feature>
<accession>A0A397TVQ5</accession>
<comment type="caution">
    <text evidence="2">The sequence shown here is derived from an EMBL/GenBank/DDBJ whole genome shotgun (WGS) entry which is preliminary data.</text>
</comment>
<reference evidence="2 3" key="1">
    <citation type="submission" date="2018-06" db="EMBL/GenBank/DDBJ databases">
        <title>Comparative genomics reveals the genomic features of Rhizophagus irregularis, R. cerebriforme, R. diaphanum and Gigaspora rosea, and their symbiotic lifestyle signature.</title>
        <authorList>
            <person name="Morin E."/>
            <person name="San Clemente H."/>
            <person name="Chen E.C.H."/>
            <person name="De La Providencia I."/>
            <person name="Hainaut M."/>
            <person name="Kuo A."/>
            <person name="Kohler A."/>
            <person name="Murat C."/>
            <person name="Tang N."/>
            <person name="Roy S."/>
            <person name="Loubradou J."/>
            <person name="Henrissat B."/>
            <person name="Grigoriev I.V."/>
            <person name="Corradi N."/>
            <person name="Roux C."/>
            <person name="Martin F.M."/>
        </authorList>
    </citation>
    <scope>NUCLEOTIDE SEQUENCE [LARGE SCALE GENOMIC DNA]</scope>
    <source>
        <strain evidence="2 3">DAOM 194757</strain>
    </source>
</reference>
<evidence type="ECO:0000313" key="3">
    <source>
        <dbReference type="Proteomes" id="UP000266673"/>
    </source>
</evidence>
<name>A0A397TVQ5_9GLOM</name>
<feature type="compositionally biased region" description="Basic and acidic residues" evidence="1">
    <location>
        <begin position="90"/>
        <end position="115"/>
    </location>
</feature>
<proteinExistence type="predicted"/>
<evidence type="ECO:0000256" key="1">
    <source>
        <dbReference type="SAM" id="MobiDB-lite"/>
    </source>
</evidence>
<dbReference type="EMBL" id="QKWP01003613">
    <property type="protein sequence ID" value="RIB00797.1"/>
    <property type="molecule type" value="Genomic_DNA"/>
</dbReference>
<keyword evidence="3" id="KW-1185">Reference proteome</keyword>
<sequence length="115" mass="14297">MTRMKKFESVSSRMLALQNHLINYQEQVQEINPSDIEALQQASWYKRVILEWNRWRAQVKNLENDNRDLEEDNRELKKENRELEEENRDLEEKNRKLRRRIEEEANRRTEEVIER</sequence>
<protein>
    <submittedName>
        <fullName evidence="2">Uncharacterized protein</fullName>
    </submittedName>
</protein>